<evidence type="ECO:0000259" key="3">
    <source>
        <dbReference type="SMART" id="SM01253"/>
    </source>
</evidence>
<feature type="domain" description="DNA/RNA-binding protein Kin17 WH-like" evidence="3">
    <location>
        <begin position="23"/>
        <end position="148"/>
    </location>
</feature>
<feature type="compositionally biased region" description="Basic residues" evidence="2">
    <location>
        <begin position="232"/>
        <end position="244"/>
    </location>
</feature>
<feature type="compositionally biased region" description="Basic and acidic residues" evidence="2">
    <location>
        <begin position="154"/>
        <end position="174"/>
    </location>
</feature>
<dbReference type="Pfam" id="PF25092">
    <property type="entry name" value="SH3_KIN17_C"/>
    <property type="match status" value="1"/>
</dbReference>
<dbReference type="SMART" id="SM01253">
    <property type="entry name" value="Kin17_mid"/>
    <property type="match status" value="1"/>
</dbReference>
<dbReference type="GO" id="GO:0006260">
    <property type="term" value="P:DNA replication"/>
    <property type="evidence" value="ECO:0007669"/>
    <property type="project" value="TreeGrafter"/>
</dbReference>
<dbReference type="GO" id="GO:0003690">
    <property type="term" value="F:double-stranded DNA binding"/>
    <property type="evidence" value="ECO:0007669"/>
    <property type="project" value="TreeGrafter"/>
</dbReference>
<sequence>MCNKQCRDENGFKCHTMSESHARQMRLFRENSGKYMSYYSDMFKKGFMEVARRRARNRVKANVVYQEYIKDRHHIHMNSTCWETLSSLVVYLSKNGMVDADKTEKGWYIKWKDTDPERMARRAAAERLDKMKMTADAVAERQIQEQVARAHKLAGTDKDGGDVEEDKKELKRDEKRGELKMNIAARKPIERNVTIGSTAVFDNAKATGKKRKKMQQKKSALEELMEEQEREKKRKKDAKRKRPKDVRKENWLFKGLVVKCINKRVGGGAYYKKKGVVKRIHNKFEGEVKMNDSGDVLRLDQEHLETVIPGIGKPVLVLNGGFRGYEAELLSLDDDPKKDEPTVTVKIAAGEWEGEVVKDVALEDVCKLK</sequence>
<feature type="compositionally biased region" description="Basic residues" evidence="2">
    <location>
        <begin position="207"/>
        <end position="216"/>
    </location>
</feature>
<reference evidence="4" key="1">
    <citation type="submission" date="2021-01" db="EMBL/GenBank/DDBJ databases">
        <authorList>
            <person name="Corre E."/>
            <person name="Pelletier E."/>
            <person name="Niang G."/>
            <person name="Scheremetjew M."/>
            <person name="Finn R."/>
            <person name="Kale V."/>
            <person name="Holt S."/>
            <person name="Cochrane G."/>
            <person name="Meng A."/>
            <person name="Brown T."/>
            <person name="Cohen L."/>
        </authorList>
    </citation>
    <scope>NUCLEOTIDE SEQUENCE</scope>
    <source>
        <strain evidence="4">CCCM811</strain>
    </source>
</reference>
<protein>
    <recommendedName>
        <fullName evidence="3">DNA/RNA-binding protein Kin17 WH-like domain-containing protein</fullName>
    </recommendedName>
</protein>
<dbReference type="InterPro" id="IPR041995">
    <property type="entry name" value="KOW_KIN17"/>
</dbReference>
<name>A0A7S3YPR8_9EUKA</name>
<dbReference type="AlphaFoldDB" id="A0A7S3YPR8"/>
<accession>A0A7S3YPR8</accession>
<evidence type="ECO:0000256" key="2">
    <source>
        <dbReference type="SAM" id="MobiDB-lite"/>
    </source>
</evidence>
<proteinExistence type="inferred from homology"/>
<dbReference type="PANTHER" id="PTHR12805:SF0">
    <property type="entry name" value="DNA_RNA-BINDING PROTEIN KIN17"/>
    <property type="match status" value="1"/>
</dbReference>
<evidence type="ECO:0000256" key="1">
    <source>
        <dbReference type="ARBA" id="ARBA00008517"/>
    </source>
</evidence>
<dbReference type="InterPro" id="IPR056767">
    <property type="entry name" value="C2H2-Znf_KIN17"/>
</dbReference>
<dbReference type="Gene3D" id="2.30.30.140">
    <property type="match status" value="1"/>
</dbReference>
<comment type="similarity">
    <text evidence="1">Belongs to the KIN17 family.</text>
</comment>
<feature type="region of interest" description="Disordered" evidence="2">
    <location>
        <begin position="206"/>
        <end position="244"/>
    </location>
</feature>
<organism evidence="4">
    <name type="scientific">Lotharella globosa</name>
    <dbReference type="NCBI Taxonomy" id="91324"/>
    <lineage>
        <taxon>Eukaryota</taxon>
        <taxon>Sar</taxon>
        <taxon>Rhizaria</taxon>
        <taxon>Cercozoa</taxon>
        <taxon>Chlorarachniophyceae</taxon>
        <taxon>Lotharella</taxon>
    </lineage>
</organism>
<gene>
    <name evidence="4" type="ORF">LGLO00237_LOCUS9636</name>
</gene>
<dbReference type="Pfam" id="PF25095">
    <property type="entry name" value="C2H2-zf_KIN17"/>
    <property type="match status" value="1"/>
</dbReference>
<dbReference type="InterPro" id="IPR014722">
    <property type="entry name" value="Rib_uL2_dom2"/>
</dbReference>
<dbReference type="InterPro" id="IPR038254">
    <property type="entry name" value="KIN17_WH-like_sf"/>
</dbReference>
<dbReference type="GO" id="GO:0006974">
    <property type="term" value="P:DNA damage response"/>
    <property type="evidence" value="ECO:0007669"/>
    <property type="project" value="TreeGrafter"/>
</dbReference>
<dbReference type="EMBL" id="HBIV01013082">
    <property type="protein sequence ID" value="CAE0658066.1"/>
    <property type="molecule type" value="Transcribed_RNA"/>
</dbReference>
<dbReference type="InterPro" id="IPR041330">
    <property type="entry name" value="KN17_SH3"/>
</dbReference>
<evidence type="ECO:0000313" key="4">
    <source>
        <dbReference type="EMBL" id="CAE0658066.1"/>
    </source>
</evidence>
<dbReference type="FunFam" id="2.30.30.140:FF:000092">
    <property type="entry name" value="DNA/RNA-binding protein KIN17"/>
    <property type="match status" value="1"/>
</dbReference>
<dbReference type="Gene3D" id="2.30.30.30">
    <property type="match status" value="1"/>
</dbReference>
<dbReference type="Pfam" id="PF10357">
    <property type="entry name" value="WH_KIN17"/>
    <property type="match status" value="1"/>
</dbReference>
<feature type="region of interest" description="Disordered" evidence="2">
    <location>
        <begin position="151"/>
        <end position="174"/>
    </location>
</feature>
<dbReference type="Pfam" id="PF18131">
    <property type="entry name" value="KN17_SH3"/>
    <property type="match status" value="1"/>
</dbReference>
<dbReference type="InterPro" id="IPR037321">
    <property type="entry name" value="KIN17-like"/>
</dbReference>
<dbReference type="GO" id="GO:0005634">
    <property type="term" value="C:nucleus"/>
    <property type="evidence" value="ECO:0007669"/>
    <property type="project" value="TreeGrafter"/>
</dbReference>
<dbReference type="InterPro" id="IPR019447">
    <property type="entry name" value="DNA/RNA-bd_Kin17_WH-like_dom"/>
</dbReference>
<dbReference type="Gene3D" id="1.10.10.2030">
    <property type="entry name" value="DNA/RNA-binding protein Kin17, conserved domain"/>
    <property type="match status" value="1"/>
</dbReference>
<dbReference type="PANTHER" id="PTHR12805">
    <property type="entry name" value="KIN17 KIN, ANTIGENIC DETERMINANT OF RECA PROTEIN HOMOLOG"/>
    <property type="match status" value="1"/>
</dbReference>